<organism evidence="2 3">
    <name type="scientific">Asanoa iriomotensis</name>
    <dbReference type="NCBI Taxonomy" id="234613"/>
    <lineage>
        <taxon>Bacteria</taxon>
        <taxon>Bacillati</taxon>
        <taxon>Actinomycetota</taxon>
        <taxon>Actinomycetes</taxon>
        <taxon>Micromonosporales</taxon>
        <taxon>Micromonosporaceae</taxon>
        <taxon>Asanoa</taxon>
    </lineage>
</organism>
<feature type="region of interest" description="Disordered" evidence="1">
    <location>
        <begin position="88"/>
        <end position="125"/>
    </location>
</feature>
<sequence>MATSGTVYLLHFDRPYGHAGRYTGWTTDLPARLADHASGRGARLMAVITSAGIGFTLARTWPGTRSLERALKRQGGASRRCPLCGVTPAPATGAATAAATNRAARGSTPFRPTPERDSSDGRKPR</sequence>
<evidence type="ECO:0000313" key="2">
    <source>
        <dbReference type="EMBL" id="GIF61532.1"/>
    </source>
</evidence>
<feature type="compositionally biased region" description="Low complexity" evidence="1">
    <location>
        <begin position="88"/>
        <end position="106"/>
    </location>
</feature>
<evidence type="ECO:0000256" key="1">
    <source>
        <dbReference type="SAM" id="MobiDB-lite"/>
    </source>
</evidence>
<dbReference type="Proteomes" id="UP000624325">
    <property type="component" value="Unassembled WGS sequence"/>
</dbReference>
<dbReference type="EMBL" id="BONC01000110">
    <property type="protein sequence ID" value="GIF61532.1"/>
    <property type="molecule type" value="Genomic_DNA"/>
</dbReference>
<evidence type="ECO:0008006" key="4">
    <source>
        <dbReference type="Google" id="ProtNLM"/>
    </source>
</evidence>
<evidence type="ECO:0000313" key="3">
    <source>
        <dbReference type="Proteomes" id="UP000624325"/>
    </source>
</evidence>
<gene>
    <name evidence="2" type="ORF">Air01nite_76270</name>
</gene>
<name>A0ABQ4CFJ5_9ACTN</name>
<comment type="caution">
    <text evidence="2">The sequence shown here is derived from an EMBL/GenBank/DDBJ whole genome shotgun (WGS) entry which is preliminary data.</text>
</comment>
<protein>
    <recommendedName>
        <fullName evidence="4">Endonuclease</fullName>
    </recommendedName>
</protein>
<accession>A0ABQ4CFJ5</accession>
<feature type="compositionally biased region" description="Basic and acidic residues" evidence="1">
    <location>
        <begin position="113"/>
        <end position="125"/>
    </location>
</feature>
<keyword evidence="3" id="KW-1185">Reference proteome</keyword>
<proteinExistence type="predicted"/>
<reference evidence="2 3" key="1">
    <citation type="submission" date="2021-01" db="EMBL/GenBank/DDBJ databases">
        <title>Whole genome shotgun sequence of Asanoa iriomotensis NBRC 100142.</title>
        <authorList>
            <person name="Komaki H."/>
            <person name="Tamura T."/>
        </authorList>
    </citation>
    <scope>NUCLEOTIDE SEQUENCE [LARGE SCALE GENOMIC DNA]</scope>
    <source>
        <strain evidence="2 3">NBRC 100142</strain>
    </source>
</reference>